<keyword evidence="1" id="KW-0812">Transmembrane</keyword>
<reference evidence="2 3" key="1">
    <citation type="submission" date="2014-04" db="EMBL/GenBank/DDBJ databases">
        <authorList>
            <consortium name="DOE Joint Genome Institute"/>
            <person name="Kuo A."/>
            <person name="Kohler A."/>
            <person name="Nagy L.G."/>
            <person name="Floudas D."/>
            <person name="Copeland A."/>
            <person name="Barry K.W."/>
            <person name="Cichocki N."/>
            <person name="Veneault-Fourrey C."/>
            <person name="LaButti K."/>
            <person name="Lindquist E.A."/>
            <person name="Lipzen A."/>
            <person name="Lundell T."/>
            <person name="Morin E."/>
            <person name="Murat C."/>
            <person name="Sun H."/>
            <person name="Tunlid A."/>
            <person name="Henrissat B."/>
            <person name="Grigoriev I.V."/>
            <person name="Hibbett D.S."/>
            <person name="Martin F."/>
            <person name="Nordberg H.P."/>
            <person name="Cantor M.N."/>
            <person name="Hua S.X."/>
        </authorList>
    </citation>
    <scope>NUCLEOTIDE SEQUENCE [LARGE SCALE GENOMIC DNA]</scope>
    <source>
        <strain evidence="2 3">LaAM-08-1</strain>
    </source>
</reference>
<keyword evidence="3" id="KW-1185">Reference proteome</keyword>
<keyword evidence="1" id="KW-1133">Transmembrane helix</keyword>
<dbReference type="AlphaFoldDB" id="A0A0C9XQ42"/>
<protein>
    <submittedName>
        <fullName evidence="2">Uncharacterized protein</fullName>
    </submittedName>
</protein>
<feature type="transmembrane region" description="Helical" evidence="1">
    <location>
        <begin position="56"/>
        <end position="75"/>
    </location>
</feature>
<dbReference type="EMBL" id="KN838676">
    <property type="protein sequence ID" value="KIJ98107.1"/>
    <property type="molecule type" value="Genomic_DNA"/>
</dbReference>
<dbReference type="HOGENOM" id="CLU_1360601_0_0_1"/>
<accession>A0A0C9XQ42</accession>
<evidence type="ECO:0000313" key="2">
    <source>
        <dbReference type="EMBL" id="KIJ98107.1"/>
    </source>
</evidence>
<evidence type="ECO:0000313" key="3">
    <source>
        <dbReference type="Proteomes" id="UP000054477"/>
    </source>
</evidence>
<gene>
    <name evidence="2" type="ORF">K443DRAFT_123797</name>
</gene>
<proteinExistence type="predicted"/>
<dbReference type="Proteomes" id="UP000054477">
    <property type="component" value="Unassembled WGS sequence"/>
</dbReference>
<evidence type="ECO:0000256" key="1">
    <source>
        <dbReference type="SAM" id="Phobius"/>
    </source>
</evidence>
<reference evidence="3" key="2">
    <citation type="submission" date="2015-01" db="EMBL/GenBank/DDBJ databases">
        <title>Evolutionary Origins and Diversification of the Mycorrhizal Mutualists.</title>
        <authorList>
            <consortium name="DOE Joint Genome Institute"/>
            <consortium name="Mycorrhizal Genomics Consortium"/>
            <person name="Kohler A."/>
            <person name="Kuo A."/>
            <person name="Nagy L.G."/>
            <person name="Floudas D."/>
            <person name="Copeland A."/>
            <person name="Barry K.W."/>
            <person name="Cichocki N."/>
            <person name="Veneault-Fourrey C."/>
            <person name="LaButti K."/>
            <person name="Lindquist E.A."/>
            <person name="Lipzen A."/>
            <person name="Lundell T."/>
            <person name="Morin E."/>
            <person name="Murat C."/>
            <person name="Riley R."/>
            <person name="Ohm R."/>
            <person name="Sun H."/>
            <person name="Tunlid A."/>
            <person name="Henrissat B."/>
            <person name="Grigoriev I.V."/>
            <person name="Hibbett D.S."/>
            <person name="Martin F."/>
        </authorList>
    </citation>
    <scope>NUCLEOTIDE SEQUENCE [LARGE SCALE GENOMIC DNA]</scope>
    <source>
        <strain evidence="3">LaAM-08-1</strain>
    </source>
</reference>
<name>A0A0C9XQ42_9AGAR</name>
<keyword evidence="1" id="KW-0472">Membrane</keyword>
<feature type="transmembrane region" description="Helical" evidence="1">
    <location>
        <begin position="81"/>
        <end position="103"/>
    </location>
</feature>
<organism evidence="2 3">
    <name type="scientific">Laccaria amethystina LaAM-08-1</name>
    <dbReference type="NCBI Taxonomy" id="1095629"/>
    <lineage>
        <taxon>Eukaryota</taxon>
        <taxon>Fungi</taxon>
        <taxon>Dikarya</taxon>
        <taxon>Basidiomycota</taxon>
        <taxon>Agaricomycotina</taxon>
        <taxon>Agaricomycetes</taxon>
        <taxon>Agaricomycetidae</taxon>
        <taxon>Agaricales</taxon>
        <taxon>Agaricineae</taxon>
        <taxon>Hydnangiaceae</taxon>
        <taxon>Laccaria</taxon>
    </lineage>
</organism>
<sequence>METESCPGFQKARADWEALNKSQHDLFARETDPLFIHTLGRRWAAFCKCRTQECTWMIMWSALAINLTLLFLIFHDPRWLCLSWIFAAICFTAAFNCLILSIAQTIQFSSMKETFNAIEWVLAIRPSDLTPRVWWNIDILVLPYYFKICGDCHLEFHKDLPDQFYKLLKILMFLMRNMAMRKSWEGKAKKIISGSKPWDLY</sequence>